<dbReference type="Proteomes" id="UP000293575">
    <property type="component" value="Segment"/>
</dbReference>
<dbReference type="GeneID" id="55011855"/>
<protein>
    <submittedName>
        <fullName evidence="1">Uncharacterized protein</fullName>
    </submittedName>
</protein>
<accession>A0A481W688</accession>
<dbReference type="KEGG" id="vg:55011855"/>
<evidence type="ECO:0000313" key="1">
    <source>
        <dbReference type="EMBL" id="QBJ04485.1"/>
    </source>
</evidence>
<name>A0A481W688_9CAUD</name>
<dbReference type="RefSeq" id="YP_009820419.1">
    <property type="nucleotide sequence ID" value="NC_048166.1"/>
</dbReference>
<sequence>MTDKSKNPMTFYLPSGTTLNIPYDARLLAFEHDGMEIRHPFISDCARFSADPRDYGFVEVDTGGGCRALRKDLPSGDYLLLTDSDGQMLKDGDNTDEALLGRYNSEGEPKAYITMGDVPFSCDEDDAPRVMLVVIEGVEVQRAIDHVEVSSVSDCRGHRRGPSKAIPVLYDGEVMQETIDGKIHILRR</sequence>
<organism evidence="1 2">
    <name type="scientific">Pseudomonas phage Lana</name>
    <dbReference type="NCBI Taxonomy" id="2530172"/>
    <lineage>
        <taxon>Viruses</taxon>
        <taxon>Duplodnaviria</taxon>
        <taxon>Heunggongvirae</taxon>
        <taxon>Uroviricota</taxon>
        <taxon>Caudoviricetes</taxon>
        <taxon>Lanavirus</taxon>
        <taxon>Lanavirus lana</taxon>
    </lineage>
</organism>
<evidence type="ECO:0000313" key="2">
    <source>
        <dbReference type="Proteomes" id="UP000293575"/>
    </source>
</evidence>
<dbReference type="EMBL" id="MK473373">
    <property type="protein sequence ID" value="QBJ04485.1"/>
    <property type="molecule type" value="Genomic_DNA"/>
</dbReference>
<proteinExistence type="predicted"/>
<keyword evidence="2" id="KW-1185">Reference proteome</keyword>
<reference evidence="1" key="1">
    <citation type="submission" date="2019-01" db="EMBL/GenBank/DDBJ databases">
        <authorList>
            <person name="Hylling O."/>
            <person name="Carstens A.B."/>
            <person name="Hansen L.H."/>
        </authorList>
    </citation>
    <scope>NUCLEOTIDE SEQUENCE [LARGE SCALE GENOMIC DNA]</scope>
</reference>